<accession>A0A5C1E6Y5</accession>
<evidence type="ECO:0000256" key="1">
    <source>
        <dbReference type="SAM" id="Phobius"/>
    </source>
</evidence>
<sequence length="135" mass="14844">MENSPATRDLEGAKAWGHVMYALHAISAISGVLSSATVVGAFVFGWPSIIAVILNYVKRDEVAGTWLETHYRWQLRTFWFALLWLVIAGVLTISLIGIPAAILVIALTGIWVLYRVVRGWTALAGRQSMPVPPQN</sequence>
<reference evidence="2 3" key="1">
    <citation type="submission" date="2017-07" db="EMBL/GenBank/DDBJ databases">
        <title>Complete genome sequence of Oryzomicrobium terrae TPP412.</title>
        <authorList>
            <person name="Chiu L.-W."/>
            <person name="Lo K.-J."/>
            <person name="Tsai Y.-M."/>
            <person name="Lin S.-S."/>
            <person name="Kuo C.-H."/>
            <person name="Liu C.-T."/>
        </authorList>
    </citation>
    <scope>NUCLEOTIDE SEQUENCE [LARGE SCALE GENOMIC DNA]</scope>
    <source>
        <strain evidence="2 3">TPP412</strain>
    </source>
</reference>
<dbReference type="KEGG" id="otr:OTERR_05910"/>
<evidence type="ECO:0000313" key="2">
    <source>
        <dbReference type="EMBL" id="QEL64067.1"/>
    </source>
</evidence>
<evidence type="ECO:0008006" key="4">
    <source>
        <dbReference type="Google" id="ProtNLM"/>
    </source>
</evidence>
<feature type="transmembrane region" description="Helical" evidence="1">
    <location>
        <begin position="25"/>
        <end position="57"/>
    </location>
</feature>
<keyword evidence="1" id="KW-1133">Transmembrane helix</keyword>
<proteinExistence type="predicted"/>
<feature type="transmembrane region" description="Helical" evidence="1">
    <location>
        <begin position="78"/>
        <end position="111"/>
    </location>
</feature>
<name>A0A5C1E6Y5_9RHOO</name>
<keyword evidence="3" id="KW-1185">Reference proteome</keyword>
<dbReference type="Proteomes" id="UP000323671">
    <property type="component" value="Chromosome"/>
</dbReference>
<organism evidence="2 3">
    <name type="scientific">Oryzomicrobium terrae</name>
    <dbReference type="NCBI Taxonomy" id="1735038"/>
    <lineage>
        <taxon>Bacteria</taxon>
        <taxon>Pseudomonadati</taxon>
        <taxon>Pseudomonadota</taxon>
        <taxon>Betaproteobacteria</taxon>
        <taxon>Rhodocyclales</taxon>
        <taxon>Rhodocyclaceae</taxon>
        <taxon>Oryzomicrobium</taxon>
    </lineage>
</organism>
<gene>
    <name evidence="2" type="ORF">OTERR_05910</name>
</gene>
<keyword evidence="1" id="KW-0472">Membrane</keyword>
<evidence type="ECO:0000313" key="3">
    <source>
        <dbReference type="Proteomes" id="UP000323671"/>
    </source>
</evidence>
<dbReference type="AlphaFoldDB" id="A0A5C1E6Y5"/>
<keyword evidence="1" id="KW-0812">Transmembrane</keyword>
<dbReference type="RefSeq" id="WP_054621033.1">
    <property type="nucleotide sequence ID" value="NZ_CP022579.1"/>
</dbReference>
<dbReference type="EMBL" id="CP022579">
    <property type="protein sequence ID" value="QEL64067.1"/>
    <property type="molecule type" value="Genomic_DNA"/>
</dbReference>
<protein>
    <recommendedName>
        <fullName evidence="4">Transmembrane protein</fullName>
    </recommendedName>
</protein>